<evidence type="ECO:0000256" key="5">
    <source>
        <dbReference type="RuleBase" id="RU363041"/>
    </source>
</evidence>
<feature type="transmembrane region" description="Helical" evidence="5">
    <location>
        <begin position="262"/>
        <end position="280"/>
    </location>
</feature>
<dbReference type="GO" id="GO:0005886">
    <property type="term" value="C:plasma membrane"/>
    <property type="evidence" value="ECO:0007669"/>
    <property type="project" value="UniProtKB-SubCell"/>
</dbReference>
<gene>
    <name evidence="6" type="ORF">D7024_04670</name>
</gene>
<dbReference type="InterPro" id="IPR002781">
    <property type="entry name" value="TM_pro_TauE-like"/>
</dbReference>
<reference evidence="6 7" key="1">
    <citation type="submission" date="2018-10" db="EMBL/GenBank/DDBJ databases">
        <authorList>
            <person name="Grouzdev D.S."/>
            <person name="Krutkina M.S."/>
            <person name="Tourova T.P."/>
            <person name="Nazina T.N."/>
        </authorList>
    </citation>
    <scope>NUCLEOTIDE SEQUENCE [LARGE SCALE GENOMIC DNA]</scope>
    <source>
        <strain evidence="6 7">435</strain>
    </source>
</reference>
<keyword evidence="2 5" id="KW-0812">Transmembrane</keyword>
<keyword evidence="7" id="KW-1185">Reference proteome</keyword>
<comment type="similarity">
    <text evidence="5">Belongs to the 4-toluene sulfonate uptake permease (TSUP) (TC 2.A.102) family.</text>
</comment>
<feature type="transmembrane region" description="Helical" evidence="5">
    <location>
        <begin position="28"/>
        <end position="50"/>
    </location>
</feature>
<feature type="transmembrane region" description="Helical" evidence="5">
    <location>
        <begin position="231"/>
        <end position="250"/>
    </location>
</feature>
<keyword evidence="4 5" id="KW-0472">Membrane</keyword>
<feature type="transmembrane region" description="Helical" evidence="5">
    <location>
        <begin position="286"/>
        <end position="309"/>
    </location>
</feature>
<evidence type="ECO:0000256" key="2">
    <source>
        <dbReference type="ARBA" id="ARBA00022692"/>
    </source>
</evidence>
<feature type="transmembrane region" description="Helical" evidence="5">
    <location>
        <begin position="96"/>
        <end position="119"/>
    </location>
</feature>
<keyword evidence="5" id="KW-1003">Cell membrane</keyword>
<name>A0A494WVR8_9FIRM</name>
<dbReference type="RefSeq" id="WP_121450742.1">
    <property type="nucleotide sequence ID" value="NZ_RBWE01000001.1"/>
</dbReference>
<protein>
    <recommendedName>
        <fullName evidence="5">Probable membrane transporter protein</fullName>
    </recommendedName>
</protein>
<keyword evidence="3 5" id="KW-1133">Transmembrane helix</keyword>
<comment type="subcellular location">
    <subcellularLocation>
        <location evidence="5">Cell membrane</location>
        <topology evidence="5">Multi-pass membrane protein</topology>
    </subcellularLocation>
    <subcellularLocation>
        <location evidence="1">Membrane</location>
        <topology evidence="1">Multi-pass membrane protein</topology>
    </subcellularLocation>
</comment>
<sequence length="329" mass="35841">MIPAIFFSIGFAGGFLYRAGGPAYQLFTVPLLIITGLPLPTAVGSGILLNAAGKLKLIYHPEITRHAYKRLGMTLAILSLPFMVTGKQLLLRLSTLPAGAAILVFIYSTVLVITALIAARRYRHYCQFGYEDENPLPPGGLFWRYPLATPGLPFPKYITVGRVSLVGGSIGLCTGLAGLNTRALLEPLLMYLTGLSRRQARATASFTLYLIGAFAAIIFLPDLSTFSGARLTFMSLGAGYLAGYIYAWHLRREKLQNPEESIFLAWWGLSSAVVLLGSRAASLAPFYTTALMFGSALVTMLGFTLISLCQVRWNDALPRDNMPQNFKSL</sequence>
<dbReference type="Proteomes" id="UP000271256">
    <property type="component" value="Unassembled WGS sequence"/>
</dbReference>
<evidence type="ECO:0000313" key="6">
    <source>
        <dbReference type="EMBL" id="RKO66302.1"/>
    </source>
</evidence>
<evidence type="ECO:0000256" key="4">
    <source>
        <dbReference type="ARBA" id="ARBA00023136"/>
    </source>
</evidence>
<dbReference type="Pfam" id="PF01925">
    <property type="entry name" value="TauE"/>
    <property type="match status" value="1"/>
</dbReference>
<dbReference type="AlphaFoldDB" id="A0A494WVR8"/>
<dbReference type="EMBL" id="RBWE01000001">
    <property type="protein sequence ID" value="RKO66302.1"/>
    <property type="molecule type" value="Genomic_DNA"/>
</dbReference>
<accession>A0A494WVR8</accession>
<proteinExistence type="inferred from homology"/>
<feature type="transmembrane region" description="Helical" evidence="5">
    <location>
        <begin position="200"/>
        <end position="219"/>
    </location>
</feature>
<evidence type="ECO:0000256" key="3">
    <source>
        <dbReference type="ARBA" id="ARBA00022989"/>
    </source>
</evidence>
<comment type="caution">
    <text evidence="6">The sequence shown here is derived from an EMBL/GenBank/DDBJ whole genome shotgun (WGS) entry which is preliminary data.</text>
</comment>
<feature type="transmembrane region" description="Helical" evidence="5">
    <location>
        <begin position="71"/>
        <end position="90"/>
    </location>
</feature>
<evidence type="ECO:0000313" key="7">
    <source>
        <dbReference type="Proteomes" id="UP000271256"/>
    </source>
</evidence>
<dbReference type="OrthoDB" id="1805238at2"/>
<evidence type="ECO:0000256" key="1">
    <source>
        <dbReference type="ARBA" id="ARBA00004141"/>
    </source>
</evidence>
<organism evidence="6 7">
    <name type="scientific">Desulfofundulus salinus</name>
    <dbReference type="NCBI Taxonomy" id="2419843"/>
    <lineage>
        <taxon>Bacteria</taxon>
        <taxon>Bacillati</taxon>
        <taxon>Bacillota</taxon>
        <taxon>Clostridia</taxon>
        <taxon>Eubacteriales</taxon>
        <taxon>Peptococcaceae</taxon>
        <taxon>Desulfofundulus</taxon>
    </lineage>
</organism>